<keyword evidence="10" id="KW-1185">Reference proteome</keyword>
<dbReference type="GO" id="GO:0030313">
    <property type="term" value="C:cell envelope"/>
    <property type="evidence" value="ECO:0007669"/>
    <property type="project" value="UniProtKB-SubCell"/>
</dbReference>
<keyword evidence="7" id="KW-1133">Transmembrane helix</keyword>
<dbReference type="PANTHER" id="PTHR42838:SF2">
    <property type="entry name" value="NITROUS-OXIDE REDUCTASE"/>
    <property type="match status" value="1"/>
</dbReference>
<keyword evidence="7" id="KW-0472">Membrane</keyword>
<feature type="domain" description="Cytochrome oxidase subunit II copper A binding" evidence="8">
    <location>
        <begin position="66"/>
        <end position="160"/>
    </location>
</feature>
<protein>
    <recommendedName>
        <fullName evidence="5">Cytochrome aa3 subunit 2</fullName>
    </recommendedName>
</protein>
<dbReference type="PANTHER" id="PTHR42838">
    <property type="entry name" value="CYTOCHROME C OXIDASE SUBUNIT II"/>
    <property type="match status" value="1"/>
</dbReference>
<dbReference type="OrthoDB" id="9773456at2"/>
<evidence type="ECO:0000256" key="4">
    <source>
        <dbReference type="ARBA" id="ARBA00024688"/>
    </source>
</evidence>
<dbReference type="EMBL" id="FOIT01000006">
    <property type="protein sequence ID" value="SEW14737.1"/>
    <property type="molecule type" value="Genomic_DNA"/>
</dbReference>
<sequence>MKMHKLEEIWLIFGIGVLAVALIVTGYQVYALGMGPPSHKETVDHTLWEDGGEGPAPFNEPGVYEVGDNEYEVIMTLEAFSFNPSEITVPVGAEVTFIMTSKDVVHGITVPHTNLNTMVLPGHIQTITQTFNEADEYLMVCNEYCGVGHHMMTANIIVEE</sequence>
<evidence type="ECO:0000256" key="2">
    <source>
        <dbReference type="ARBA" id="ARBA00022723"/>
    </source>
</evidence>
<evidence type="ECO:0000256" key="3">
    <source>
        <dbReference type="ARBA" id="ARBA00023008"/>
    </source>
</evidence>
<dbReference type="InterPro" id="IPR001505">
    <property type="entry name" value="Copper_CuA"/>
</dbReference>
<dbReference type="AlphaFoldDB" id="A0A662Z6U2"/>
<comment type="catalytic activity">
    <reaction evidence="6">
        <text>4 Fe(II)-[cytochrome c] + O2 + 8 H(+)(in) = 4 Fe(III)-[cytochrome c] + 2 H2O + 4 H(+)(out)</text>
        <dbReference type="Rhea" id="RHEA:11436"/>
        <dbReference type="Rhea" id="RHEA-COMP:10350"/>
        <dbReference type="Rhea" id="RHEA-COMP:14399"/>
        <dbReference type="ChEBI" id="CHEBI:15377"/>
        <dbReference type="ChEBI" id="CHEBI:15378"/>
        <dbReference type="ChEBI" id="CHEBI:15379"/>
        <dbReference type="ChEBI" id="CHEBI:29033"/>
        <dbReference type="ChEBI" id="CHEBI:29034"/>
        <dbReference type="EC" id="7.1.1.9"/>
    </reaction>
</comment>
<dbReference type="Proteomes" id="UP000243605">
    <property type="component" value="Unassembled WGS sequence"/>
</dbReference>
<proteinExistence type="predicted"/>
<name>A0A662Z6U2_9STAP</name>
<evidence type="ECO:0000256" key="5">
    <source>
        <dbReference type="ARBA" id="ARBA00031399"/>
    </source>
</evidence>
<dbReference type="InterPro" id="IPR051403">
    <property type="entry name" value="NosZ/Cyto_c_oxidase_sub2"/>
</dbReference>
<dbReference type="GO" id="GO:0004129">
    <property type="term" value="F:cytochrome-c oxidase activity"/>
    <property type="evidence" value="ECO:0007669"/>
    <property type="project" value="UniProtKB-EC"/>
</dbReference>
<dbReference type="PROSITE" id="PS50857">
    <property type="entry name" value="COX2_CUA"/>
    <property type="match status" value="1"/>
</dbReference>
<evidence type="ECO:0000256" key="1">
    <source>
        <dbReference type="ARBA" id="ARBA00004196"/>
    </source>
</evidence>
<dbReference type="Gene3D" id="2.60.40.420">
    <property type="entry name" value="Cupredoxins - blue copper proteins"/>
    <property type="match status" value="1"/>
</dbReference>
<gene>
    <name evidence="9" type="ORF">SAMN05192557_1824</name>
</gene>
<comment type="function">
    <text evidence="4">Subunits I and II form the functional core of the enzyme complex. Electrons originating in cytochrome c are transferred via heme a and Cu(A) to the binuclear center formed by heme a3 and Cu(B).</text>
</comment>
<dbReference type="GO" id="GO:0016020">
    <property type="term" value="C:membrane"/>
    <property type="evidence" value="ECO:0007669"/>
    <property type="project" value="InterPro"/>
</dbReference>
<keyword evidence="3" id="KW-0186">Copper</keyword>
<organism evidence="9 10">
    <name type="scientific">Aliicoccus persicus</name>
    <dbReference type="NCBI Taxonomy" id="930138"/>
    <lineage>
        <taxon>Bacteria</taxon>
        <taxon>Bacillati</taxon>
        <taxon>Bacillota</taxon>
        <taxon>Bacilli</taxon>
        <taxon>Bacillales</taxon>
        <taxon>Staphylococcaceae</taxon>
        <taxon>Aliicoccus</taxon>
    </lineage>
</organism>
<dbReference type="InterPro" id="IPR034214">
    <property type="entry name" value="Ba3_CcO_II_C"/>
</dbReference>
<evidence type="ECO:0000313" key="9">
    <source>
        <dbReference type="EMBL" id="SEW14737.1"/>
    </source>
</evidence>
<dbReference type="InterPro" id="IPR002429">
    <property type="entry name" value="CcO_II-like_C"/>
</dbReference>
<keyword evidence="7" id="KW-0812">Transmembrane</keyword>
<dbReference type="Pfam" id="PF00116">
    <property type="entry name" value="COX2"/>
    <property type="match status" value="1"/>
</dbReference>
<dbReference type="CDD" id="cd13913">
    <property type="entry name" value="ba3_CcO_II_C"/>
    <property type="match status" value="1"/>
</dbReference>
<dbReference type="InterPro" id="IPR008972">
    <property type="entry name" value="Cupredoxin"/>
</dbReference>
<dbReference type="GO" id="GO:0005507">
    <property type="term" value="F:copper ion binding"/>
    <property type="evidence" value="ECO:0007669"/>
    <property type="project" value="InterPro"/>
</dbReference>
<comment type="subcellular location">
    <subcellularLocation>
        <location evidence="1">Cell envelope</location>
    </subcellularLocation>
</comment>
<evidence type="ECO:0000259" key="8">
    <source>
        <dbReference type="PROSITE" id="PS50857"/>
    </source>
</evidence>
<keyword evidence="2" id="KW-0479">Metal-binding</keyword>
<evidence type="ECO:0000313" key="10">
    <source>
        <dbReference type="Proteomes" id="UP000243605"/>
    </source>
</evidence>
<evidence type="ECO:0000256" key="6">
    <source>
        <dbReference type="ARBA" id="ARBA00047816"/>
    </source>
</evidence>
<accession>A0A662Z6U2</accession>
<dbReference type="RefSeq" id="WP_091476107.1">
    <property type="nucleotide sequence ID" value="NZ_FOIT01000006.1"/>
</dbReference>
<reference evidence="9 10" key="1">
    <citation type="submission" date="2016-10" db="EMBL/GenBank/DDBJ databases">
        <authorList>
            <person name="Varghese N."/>
            <person name="Submissions S."/>
        </authorList>
    </citation>
    <scope>NUCLEOTIDE SEQUENCE [LARGE SCALE GENOMIC DNA]</scope>
    <source>
        <strain evidence="9 10">IBRC-M10081</strain>
    </source>
</reference>
<evidence type="ECO:0000256" key="7">
    <source>
        <dbReference type="SAM" id="Phobius"/>
    </source>
</evidence>
<dbReference type="PROSITE" id="PS00078">
    <property type="entry name" value="COX2"/>
    <property type="match status" value="1"/>
</dbReference>
<feature type="transmembrane region" description="Helical" evidence="7">
    <location>
        <begin position="9"/>
        <end position="30"/>
    </location>
</feature>
<dbReference type="SUPFAM" id="SSF49503">
    <property type="entry name" value="Cupredoxins"/>
    <property type="match status" value="1"/>
</dbReference>